<feature type="signal peptide" evidence="1">
    <location>
        <begin position="1"/>
        <end position="20"/>
    </location>
</feature>
<proteinExistence type="predicted"/>
<evidence type="ECO:0000313" key="2">
    <source>
        <dbReference type="EMBL" id="TDG44968.1"/>
    </source>
</evidence>
<name>A0A484B8E9_DRONA</name>
<gene>
    <name evidence="2" type="ORF">AWZ03_008590</name>
</gene>
<protein>
    <submittedName>
        <fullName evidence="2">Uncharacterized protein</fullName>
    </submittedName>
</protein>
<dbReference type="EMBL" id="LSRL02000089">
    <property type="protein sequence ID" value="TDG44968.1"/>
    <property type="molecule type" value="Genomic_DNA"/>
</dbReference>
<reference evidence="2 3" key="1">
    <citation type="journal article" date="2019" name="J. Hered.">
        <title>An Improved Genome Assembly for Drosophila navojoa, the Basal Species in the mojavensis Cluster.</title>
        <authorList>
            <person name="Vanderlinde T."/>
            <person name="Dupim E.G."/>
            <person name="Nazario-Yepiz N.O."/>
            <person name="Carvalho A.B."/>
        </authorList>
    </citation>
    <scope>NUCLEOTIDE SEQUENCE [LARGE SCALE GENOMIC DNA]</scope>
    <source>
        <strain evidence="2">Navoj_Jal97</strain>
        <tissue evidence="2">Whole organism</tissue>
    </source>
</reference>
<organism evidence="2 3">
    <name type="scientific">Drosophila navojoa</name>
    <name type="common">Fruit fly</name>
    <dbReference type="NCBI Taxonomy" id="7232"/>
    <lineage>
        <taxon>Eukaryota</taxon>
        <taxon>Metazoa</taxon>
        <taxon>Ecdysozoa</taxon>
        <taxon>Arthropoda</taxon>
        <taxon>Hexapoda</taxon>
        <taxon>Insecta</taxon>
        <taxon>Pterygota</taxon>
        <taxon>Neoptera</taxon>
        <taxon>Endopterygota</taxon>
        <taxon>Diptera</taxon>
        <taxon>Brachycera</taxon>
        <taxon>Muscomorpha</taxon>
        <taxon>Ephydroidea</taxon>
        <taxon>Drosophilidae</taxon>
        <taxon>Drosophila</taxon>
    </lineage>
</organism>
<dbReference type="Proteomes" id="UP000295192">
    <property type="component" value="Unassembled WGS sequence"/>
</dbReference>
<dbReference type="OMA" id="FDRFRTK"/>
<accession>A0A484B8E9</accession>
<sequence length="262" mass="27181">MYIQQHLYLVCLLLVAGSRAQDSQFDDQDSLEEGTMSPLVYQSRDGMSSTSYGFMTTATTKSPTTSIFDRFRTKSPATTTTTRSAVELFTLLRKTTVSTTTERVRTTTEQVAGAAGIAGVVTIPAVVRATAATAATGATTTTATTIATNATPANDAPSATAIVAAASTSSSGEATTTTIGNDTKLANANATSTTKQSQVSPTKPNVLHAGLNMKTPSKHSTSTKQLLSSASPQEKLHSALLLIARDVIGESFWPTPTPAAVA</sequence>
<comment type="caution">
    <text evidence="2">The sequence shown here is derived from an EMBL/GenBank/DDBJ whole genome shotgun (WGS) entry which is preliminary data.</text>
</comment>
<evidence type="ECO:0000313" key="3">
    <source>
        <dbReference type="Proteomes" id="UP000295192"/>
    </source>
</evidence>
<keyword evidence="3" id="KW-1185">Reference proteome</keyword>
<feature type="chain" id="PRO_5019787599" evidence="1">
    <location>
        <begin position="21"/>
        <end position="262"/>
    </location>
</feature>
<dbReference type="AlphaFoldDB" id="A0A484B8E9"/>
<keyword evidence="1" id="KW-0732">Signal</keyword>
<evidence type="ECO:0000256" key="1">
    <source>
        <dbReference type="SAM" id="SignalP"/>
    </source>
</evidence>